<reference evidence="1" key="1">
    <citation type="submission" date="2021-03" db="EMBL/GenBank/DDBJ databases">
        <authorList>
            <person name="Wang G."/>
        </authorList>
    </citation>
    <scope>NUCLEOTIDE SEQUENCE</scope>
    <source>
        <strain evidence="1">KCTC 12899</strain>
    </source>
</reference>
<dbReference type="Proteomes" id="UP000664417">
    <property type="component" value="Unassembled WGS sequence"/>
</dbReference>
<sequence>MSESVLDEVVGYFRFMSRTSDALQFRRGYQLALKFCRLRRFRFVSERDFHCFLAEIELVDCPCLNYVLFWGIVRRWGFHKGFPVPDQYPRLEPRLELRCIDNQGFPHNLTLGARYRLQERAVVCEKVRVWDDNNRLRRFPIKCFDISPLVEKPRTWTIRNQAGEAVPTPHPAGMPHGPIRRLRAQAGPGQDPWIEPFIL</sequence>
<dbReference type="EMBL" id="JAFREP010000016">
    <property type="protein sequence ID" value="MBO1320181.1"/>
    <property type="molecule type" value="Genomic_DNA"/>
</dbReference>
<keyword evidence="2" id="KW-1185">Reference proteome</keyword>
<comment type="caution">
    <text evidence="1">The sequence shown here is derived from an EMBL/GenBank/DDBJ whole genome shotgun (WGS) entry which is preliminary data.</text>
</comment>
<evidence type="ECO:0000313" key="1">
    <source>
        <dbReference type="EMBL" id="MBO1320181.1"/>
    </source>
</evidence>
<organism evidence="1 2">
    <name type="scientific">Acanthopleuribacter pedis</name>
    <dbReference type="NCBI Taxonomy" id="442870"/>
    <lineage>
        <taxon>Bacteria</taxon>
        <taxon>Pseudomonadati</taxon>
        <taxon>Acidobacteriota</taxon>
        <taxon>Holophagae</taxon>
        <taxon>Acanthopleuribacterales</taxon>
        <taxon>Acanthopleuribacteraceae</taxon>
        <taxon>Acanthopleuribacter</taxon>
    </lineage>
</organism>
<dbReference type="RefSeq" id="WP_207860135.1">
    <property type="nucleotide sequence ID" value="NZ_JAFREP010000016.1"/>
</dbReference>
<gene>
    <name evidence="1" type="ORF">J3U88_17025</name>
</gene>
<accession>A0A8J7U6B0</accession>
<evidence type="ECO:0000313" key="2">
    <source>
        <dbReference type="Proteomes" id="UP000664417"/>
    </source>
</evidence>
<dbReference type="AlphaFoldDB" id="A0A8J7U6B0"/>
<protein>
    <submittedName>
        <fullName evidence="1">Uncharacterized protein</fullName>
    </submittedName>
</protein>
<proteinExistence type="predicted"/>
<name>A0A8J7U6B0_9BACT</name>